<dbReference type="InterPro" id="IPR038081">
    <property type="entry name" value="CalX-like_sf"/>
</dbReference>
<dbReference type="SUPFAM" id="SSF141072">
    <property type="entry name" value="CalX-like"/>
    <property type="match status" value="1"/>
</dbReference>
<accession>A0ABU3RWB8</accession>
<keyword evidence="5" id="KW-1185">Reference proteome</keyword>
<name>A0ABU3RWB8_9MICO</name>
<feature type="compositionally biased region" description="Basic and acidic residues" evidence="1">
    <location>
        <begin position="119"/>
        <end position="134"/>
    </location>
</feature>
<evidence type="ECO:0000313" key="4">
    <source>
        <dbReference type="EMBL" id="MDU0327178.1"/>
    </source>
</evidence>
<feature type="transmembrane region" description="Helical" evidence="2">
    <location>
        <begin position="1116"/>
        <end position="1136"/>
    </location>
</feature>
<proteinExistence type="predicted"/>
<gene>
    <name evidence="4" type="ORF">RWH43_10460</name>
</gene>
<feature type="region of interest" description="Disordered" evidence="1">
    <location>
        <begin position="108"/>
        <end position="160"/>
    </location>
</feature>
<feature type="region of interest" description="Disordered" evidence="1">
    <location>
        <begin position="607"/>
        <end position="632"/>
    </location>
</feature>
<dbReference type="Gene3D" id="3.40.50.1820">
    <property type="entry name" value="alpha/beta hydrolase"/>
    <property type="match status" value="1"/>
</dbReference>
<feature type="region of interest" description="Disordered" evidence="1">
    <location>
        <begin position="1067"/>
        <end position="1107"/>
    </location>
</feature>
<keyword evidence="3" id="KW-0732">Signal</keyword>
<dbReference type="Gene3D" id="2.60.40.10">
    <property type="entry name" value="Immunoglobulins"/>
    <property type="match status" value="1"/>
</dbReference>
<dbReference type="RefSeq" id="WP_316001436.1">
    <property type="nucleotide sequence ID" value="NZ_JAWDIU010000003.1"/>
</dbReference>
<dbReference type="NCBIfam" id="TIGR01167">
    <property type="entry name" value="LPXTG_anchor"/>
    <property type="match status" value="1"/>
</dbReference>
<evidence type="ECO:0000256" key="1">
    <source>
        <dbReference type="SAM" id="MobiDB-lite"/>
    </source>
</evidence>
<organism evidence="4 5">
    <name type="scientific">Microbacterium algihabitans</name>
    <dbReference type="NCBI Taxonomy" id="3075992"/>
    <lineage>
        <taxon>Bacteria</taxon>
        <taxon>Bacillati</taxon>
        <taxon>Actinomycetota</taxon>
        <taxon>Actinomycetes</taxon>
        <taxon>Micrococcales</taxon>
        <taxon>Microbacteriaceae</taxon>
        <taxon>Microbacterium</taxon>
    </lineage>
</organism>
<feature type="chain" id="PRO_5045371837" evidence="3">
    <location>
        <begin position="34"/>
        <end position="1150"/>
    </location>
</feature>
<keyword evidence="2" id="KW-0812">Transmembrane</keyword>
<dbReference type="Proteomes" id="UP001256673">
    <property type="component" value="Unassembled WGS sequence"/>
</dbReference>
<comment type="caution">
    <text evidence="4">The sequence shown here is derived from an EMBL/GenBank/DDBJ whole genome shotgun (WGS) entry which is preliminary data.</text>
</comment>
<reference evidence="4 5" key="1">
    <citation type="submission" date="2023-09" db="EMBL/GenBank/DDBJ databases">
        <title>Microbacterium fusihabitans sp. nov., Microbacterium phycihabitans sp. nov., and Microbacterium cervinum sp. nov., isolated from dried seaweeds of beach.</title>
        <authorList>
            <person name="Lee S.D."/>
        </authorList>
    </citation>
    <scope>NUCLEOTIDE SEQUENCE [LARGE SCALE GENOMIC DNA]</scope>
    <source>
        <strain evidence="4 5">KSW2-21</strain>
    </source>
</reference>
<dbReference type="InterPro" id="IPR013783">
    <property type="entry name" value="Ig-like_fold"/>
</dbReference>
<protein>
    <submittedName>
        <fullName evidence="4">Ig-like domain repeat protein</fullName>
    </submittedName>
</protein>
<keyword evidence="2" id="KW-0472">Membrane</keyword>
<dbReference type="Gene3D" id="2.60.40.2030">
    <property type="match status" value="1"/>
</dbReference>
<dbReference type="EMBL" id="JAWDIU010000003">
    <property type="protein sequence ID" value="MDU0327178.1"/>
    <property type="molecule type" value="Genomic_DNA"/>
</dbReference>
<dbReference type="SUPFAM" id="SSF53474">
    <property type="entry name" value="alpha/beta-Hydrolases"/>
    <property type="match status" value="1"/>
</dbReference>
<sequence>MRSLASSRARWSALSATVLTSALVLSLAPAATAAPPGGVLASGDDWSITSAPGGYLVSYELDEPLPIVSDAPTLLVDGETIGLATESADGLTLSVSTSDSRVVSAHDVEKGWASGGGDKAAEDPTAKISSRTDDEQAAPRTTTFSGADDPADPGPNSVTEVEYDFGDRAIALQGIGGIRGEMTGKMYLTDAPGERPTVILLHGRHAWCATGTANTLRWPCDPSQVNVRSYQGYEGTGRALASHGYNVVSIAANAINANDNPFALDFGARARGQLVLDTLDMLAAVDAGRPVSYNDVSWPDAQGSSTTVTRTLDQALAYATIRSDAPATAAAGVTAASLAGRFDLDDVGIMGHSRGGEGVTAAVTLNAARAQPFGITAVLPLAPVDFGRMTVPDVPMSVVLPYCDGDVVNQQGQHFVDDSRHAFGDDVLRSAVWVMGANHNFFNSVWTPGKYPYATGDDWSTKDLTSSCSTTDSTRLTAADQYQVGVSYMTGFFRMTMGHEKQFQSLFDGSTTPSTPRTAFADVRVMAAQPGSATSLVTDFASPSTLVRTTGAASAQVCANAETSSSIPPAMPYCTTRDIGSARVPHWTPARFGLNVEATPVTRFVWSGGTDPATPSTGELRVSLPPGSRDVSKRSQLTVKMAPDRTVTSGTDVVVSVVDGSGRVFSRAVSDINPLAVNRMPGGSQAVLNKFVLQQVTIPLSDLGVDLTDVREVRFSAAVGADGTGAGGLYLSDLAFDTPTSIAADVRKRTTVGVGSTIVEETDGPSTAQVAVALNHADSATVTAWFSVLGNGVVSSASQKVVFAPGEICKTVTVPIVGNDTASATPTSSFVISATNSTDAVMGADAFGRLSVREDDGVTGDSPELAPVGVQGDACAELAAALTPGRLSASETEVAPGGSVTLTGSGFRAGETVRFTLAGEEIASVVADASGTATVEVKIPADAARGVRAAEAEGEGSGRLLDVDIAVLTPTSTTVTLDGGSTLTAGGALRFTATVDGASEGTVHLVVVPAATDFDQTERVLASATLVDGSAQLDVPDGLPAGTYVVKAVFDRTDTASASASEPLSFTVADAPGSGDAGGSPSSGAPASTGGGASGNPAPAAQPTGDQLARTGTAEVWALLVAGAGLLGAGALAVVIRRRRQGVDPVARKI</sequence>
<feature type="compositionally biased region" description="Low complexity" evidence="1">
    <location>
        <begin position="1069"/>
        <end position="1088"/>
    </location>
</feature>
<evidence type="ECO:0000313" key="5">
    <source>
        <dbReference type="Proteomes" id="UP001256673"/>
    </source>
</evidence>
<evidence type="ECO:0000256" key="3">
    <source>
        <dbReference type="SAM" id="SignalP"/>
    </source>
</evidence>
<evidence type="ECO:0000256" key="2">
    <source>
        <dbReference type="SAM" id="Phobius"/>
    </source>
</evidence>
<dbReference type="InterPro" id="IPR029058">
    <property type="entry name" value="AB_hydrolase_fold"/>
</dbReference>
<feature type="signal peptide" evidence="3">
    <location>
        <begin position="1"/>
        <end position="33"/>
    </location>
</feature>
<keyword evidence="2" id="KW-1133">Transmembrane helix</keyword>